<dbReference type="EMBL" id="JAUJEA010000001">
    <property type="protein sequence ID" value="MDN5200767.1"/>
    <property type="molecule type" value="Genomic_DNA"/>
</dbReference>
<name>A0ABT8KJ84_9BACT</name>
<reference evidence="1" key="1">
    <citation type="submission" date="2023-06" db="EMBL/GenBank/DDBJ databases">
        <title>Genomic of Parafulvivirga corallium.</title>
        <authorList>
            <person name="Wang G."/>
        </authorList>
    </citation>
    <scope>NUCLEOTIDE SEQUENCE</scope>
    <source>
        <strain evidence="1">BMA10</strain>
    </source>
</reference>
<dbReference type="RefSeq" id="WP_346750787.1">
    <property type="nucleotide sequence ID" value="NZ_JAUJEA010000001.1"/>
</dbReference>
<proteinExistence type="predicted"/>
<dbReference type="NCBIfam" id="TIGR02453">
    <property type="entry name" value="TIGR02453 family protein"/>
    <property type="match status" value="1"/>
</dbReference>
<dbReference type="Pfam" id="PF09365">
    <property type="entry name" value="DUF2461"/>
    <property type="match status" value="1"/>
</dbReference>
<dbReference type="PIRSF" id="PIRSF028451">
    <property type="entry name" value="UCP028451"/>
    <property type="match status" value="1"/>
</dbReference>
<dbReference type="InterPro" id="IPR015996">
    <property type="entry name" value="UCP028451"/>
</dbReference>
<evidence type="ECO:0000313" key="2">
    <source>
        <dbReference type="Proteomes" id="UP001172082"/>
    </source>
</evidence>
<protein>
    <submittedName>
        <fullName evidence="1">DUF2461 domain-containing protein</fullName>
    </submittedName>
</protein>
<evidence type="ECO:0000313" key="1">
    <source>
        <dbReference type="EMBL" id="MDN5200767.1"/>
    </source>
</evidence>
<accession>A0ABT8KJ84</accession>
<dbReference type="PANTHER" id="PTHR36452:SF1">
    <property type="entry name" value="DUF2461 DOMAIN-CONTAINING PROTEIN"/>
    <property type="match status" value="1"/>
</dbReference>
<dbReference type="InterPro" id="IPR012808">
    <property type="entry name" value="CHP02453"/>
</dbReference>
<comment type="caution">
    <text evidence="1">The sequence shown here is derived from an EMBL/GenBank/DDBJ whole genome shotgun (WGS) entry which is preliminary data.</text>
</comment>
<organism evidence="1 2">
    <name type="scientific">Splendidivirga corallicola</name>
    <dbReference type="NCBI Taxonomy" id="3051826"/>
    <lineage>
        <taxon>Bacteria</taxon>
        <taxon>Pseudomonadati</taxon>
        <taxon>Bacteroidota</taxon>
        <taxon>Cytophagia</taxon>
        <taxon>Cytophagales</taxon>
        <taxon>Splendidivirgaceae</taxon>
        <taxon>Splendidivirga</taxon>
    </lineage>
</organism>
<sequence length="219" mass="25402">MNTEIILNFLKDLKANNNRDWFIENKKIYQAARTEFQDILKALIDGIGKFDDRIQDLEPKDCMFRINRDIRFSKDKSPYKTNFGGVIAQGGKKSPNPCYYLHFEPGNVFLAGGIYMPEANILKKIRQEIDYNAKVLKNVIEKPAFRKLFGEIEGDKLKKAPKDYAIDHPDIELLKLKSYIIIHRLANGEPVKKDFIESCLKIYKMMKPYNDFLTVAVSD</sequence>
<keyword evidence="2" id="KW-1185">Reference proteome</keyword>
<dbReference type="Proteomes" id="UP001172082">
    <property type="component" value="Unassembled WGS sequence"/>
</dbReference>
<gene>
    <name evidence="1" type="ORF">QQ008_05330</name>
</gene>
<dbReference type="PANTHER" id="PTHR36452">
    <property type="entry name" value="CHROMOSOME 12, WHOLE GENOME SHOTGUN SEQUENCE"/>
    <property type="match status" value="1"/>
</dbReference>